<dbReference type="EMBL" id="CM047737">
    <property type="protein sequence ID" value="KAJ0048199.1"/>
    <property type="molecule type" value="Genomic_DNA"/>
</dbReference>
<name>A0ACC0ZC72_9ROSI</name>
<proteinExistence type="predicted"/>
<protein>
    <submittedName>
        <fullName evidence="1">Uncharacterized protein</fullName>
    </submittedName>
</protein>
<dbReference type="Proteomes" id="UP001163603">
    <property type="component" value="Chromosome 2"/>
</dbReference>
<gene>
    <name evidence="1" type="ORF">Pint_16788</name>
</gene>
<comment type="caution">
    <text evidence="1">The sequence shown here is derived from an EMBL/GenBank/DDBJ whole genome shotgun (WGS) entry which is preliminary data.</text>
</comment>
<evidence type="ECO:0000313" key="2">
    <source>
        <dbReference type="Proteomes" id="UP001163603"/>
    </source>
</evidence>
<reference evidence="2" key="1">
    <citation type="journal article" date="2023" name="G3 (Bethesda)">
        <title>Genome assembly and association tests identify interacting loci associated with vigor, precocity, and sex in interspecific pistachio rootstocks.</title>
        <authorList>
            <person name="Palmer W."/>
            <person name="Jacygrad E."/>
            <person name="Sagayaradj S."/>
            <person name="Cavanaugh K."/>
            <person name="Han R."/>
            <person name="Bertier L."/>
            <person name="Beede B."/>
            <person name="Kafkas S."/>
            <person name="Golino D."/>
            <person name="Preece J."/>
            <person name="Michelmore R."/>
        </authorList>
    </citation>
    <scope>NUCLEOTIDE SEQUENCE [LARGE SCALE GENOMIC DNA]</scope>
</reference>
<sequence length="103" mass="11843">MAFLGKVGSILRQNAGRQIASEISAYQNPPFTKQYDAFHLQNFSLEVCPAILSRYTVVLFFFWWFFVAGLSYSTDHQSLRESFSKYGYVAEARVILDRETGRS</sequence>
<evidence type="ECO:0000313" key="1">
    <source>
        <dbReference type="EMBL" id="KAJ0048199.1"/>
    </source>
</evidence>
<accession>A0ACC0ZC72</accession>
<organism evidence="1 2">
    <name type="scientific">Pistacia integerrima</name>
    <dbReference type="NCBI Taxonomy" id="434235"/>
    <lineage>
        <taxon>Eukaryota</taxon>
        <taxon>Viridiplantae</taxon>
        <taxon>Streptophyta</taxon>
        <taxon>Embryophyta</taxon>
        <taxon>Tracheophyta</taxon>
        <taxon>Spermatophyta</taxon>
        <taxon>Magnoliopsida</taxon>
        <taxon>eudicotyledons</taxon>
        <taxon>Gunneridae</taxon>
        <taxon>Pentapetalae</taxon>
        <taxon>rosids</taxon>
        <taxon>malvids</taxon>
        <taxon>Sapindales</taxon>
        <taxon>Anacardiaceae</taxon>
        <taxon>Pistacia</taxon>
    </lineage>
</organism>
<keyword evidence="2" id="KW-1185">Reference proteome</keyword>